<keyword evidence="2" id="KW-1185">Reference proteome</keyword>
<sequence>MILGNLVQKYEKKVYSTSFFSEKLIRYKDVSVFLCLLRLLNREEKEGGNGFLITFAHET</sequence>
<dbReference type="Proteomes" id="UP000092631">
    <property type="component" value="Chromosome"/>
</dbReference>
<evidence type="ECO:0000313" key="2">
    <source>
        <dbReference type="Proteomes" id="UP000092631"/>
    </source>
</evidence>
<organism evidence="1 2">
    <name type="scientific">Bacteroides caecimuris</name>
    <dbReference type="NCBI Taxonomy" id="1796613"/>
    <lineage>
        <taxon>Bacteria</taxon>
        <taxon>Pseudomonadati</taxon>
        <taxon>Bacteroidota</taxon>
        <taxon>Bacteroidia</taxon>
        <taxon>Bacteroidales</taxon>
        <taxon>Bacteroidaceae</taxon>
        <taxon>Bacteroides</taxon>
    </lineage>
</organism>
<accession>A0A1C7GW99</accession>
<proteinExistence type="predicted"/>
<name>A0A1C7GW99_9BACE</name>
<reference evidence="2" key="1">
    <citation type="submission" date="2016-04" db="EMBL/GenBank/DDBJ databases">
        <title>Complete Genome Sequences of Twelve Strains of a Stable Defined Moderately Diverse Mouse Microbiota 2 (sDMDMm2).</title>
        <authorList>
            <person name="Uchimura Y."/>
            <person name="Wyss M."/>
            <person name="Brugiroux S."/>
            <person name="Limenitakis J.P."/>
            <person name="Stecher B."/>
            <person name="McCoy K.D."/>
            <person name="Macpherson A.J."/>
        </authorList>
    </citation>
    <scope>NUCLEOTIDE SEQUENCE [LARGE SCALE GENOMIC DNA]</scope>
    <source>
        <strain evidence="2">I48</strain>
    </source>
</reference>
<dbReference type="EMBL" id="CP015401">
    <property type="protein sequence ID" value="ANU56509.1"/>
    <property type="molecule type" value="Genomic_DNA"/>
</dbReference>
<protein>
    <submittedName>
        <fullName evidence="1">Uncharacterized protein</fullName>
    </submittedName>
</protein>
<evidence type="ECO:0000313" key="1">
    <source>
        <dbReference type="EMBL" id="ANU56509.1"/>
    </source>
</evidence>
<dbReference type="AlphaFoldDB" id="A0A1C7GW99"/>
<dbReference type="STRING" id="1796613.A4V03_02090"/>
<gene>
    <name evidence="1" type="ORF">A4V03_02090</name>
</gene>
<dbReference type="KEGG" id="bcae:A4V03_02090"/>